<dbReference type="PANTHER" id="PTHR21593:SF36">
    <property type="entry name" value="DUF148 DOMAIN-CONTAINING PROTEIN-RELATED"/>
    <property type="match status" value="1"/>
</dbReference>
<dbReference type="Pfam" id="PF02520">
    <property type="entry name" value="ANIS5_cation-bd"/>
    <property type="match status" value="1"/>
</dbReference>
<proteinExistence type="predicted"/>
<dbReference type="PANTHER" id="PTHR21593">
    <property type="entry name" value="PRION-LIKE- Q/N-RICH -DOMAIN-BEARING PROTEIN PROTEIN"/>
    <property type="match status" value="1"/>
</dbReference>
<protein>
    <submittedName>
        <fullName evidence="4">DUF148 domain-containing protein</fullName>
    </submittedName>
</protein>
<reference evidence="4" key="1">
    <citation type="submission" date="2017-02" db="UniProtKB">
        <authorList>
            <consortium name="WormBaseParasite"/>
        </authorList>
    </citation>
    <scope>IDENTIFICATION</scope>
</reference>
<dbReference type="InterPro" id="IPR003677">
    <property type="entry name" value="ANIS5_cation-bd"/>
</dbReference>
<feature type="chain" id="PRO_5005893546" evidence="1">
    <location>
        <begin position="21"/>
        <end position="180"/>
    </location>
</feature>
<evidence type="ECO:0000256" key="1">
    <source>
        <dbReference type="SAM" id="SignalP"/>
    </source>
</evidence>
<sequence>MLHYCAVIAVVVLANFAADAQYIQGQPYPQQPPTTDPGFMEMMMPPFLRASSLSARQEFEAIVTNGNLKKAEITAKVDEWAKRQPQQIQDAFEREKKMQLDMMNLMNSQRKRLVQGLSKEAQAVAASIDALRDNQNITPAEEVEKVLEIFRNTTESVVYELRSVDAQMAPMGDAAQMPIN</sequence>
<dbReference type="WBParaSite" id="SMUV_0000861301-mRNA-1">
    <property type="protein sequence ID" value="SMUV_0000861301-mRNA-1"/>
    <property type="gene ID" value="SMUV_0000861301"/>
</dbReference>
<organism evidence="3 4">
    <name type="scientific">Syphacia muris</name>
    <dbReference type="NCBI Taxonomy" id="451379"/>
    <lineage>
        <taxon>Eukaryota</taxon>
        <taxon>Metazoa</taxon>
        <taxon>Ecdysozoa</taxon>
        <taxon>Nematoda</taxon>
        <taxon>Chromadorea</taxon>
        <taxon>Rhabditida</taxon>
        <taxon>Spirurina</taxon>
        <taxon>Oxyuridomorpha</taxon>
        <taxon>Oxyuroidea</taxon>
        <taxon>Oxyuridae</taxon>
        <taxon>Syphacia</taxon>
    </lineage>
</organism>
<feature type="domain" description="SXP/RAL-2 family protein Ani s 5-like cation-binding" evidence="2">
    <location>
        <begin position="54"/>
        <end position="159"/>
    </location>
</feature>
<evidence type="ECO:0000313" key="3">
    <source>
        <dbReference type="Proteomes" id="UP000046393"/>
    </source>
</evidence>
<dbReference type="InterPro" id="IPR052823">
    <property type="entry name" value="SXP/RAL-2_related"/>
</dbReference>
<accession>A0A0N5AUS1</accession>
<dbReference type="AlphaFoldDB" id="A0A0N5AUS1"/>
<dbReference type="Proteomes" id="UP000046393">
    <property type="component" value="Unplaced"/>
</dbReference>
<evidence type="ECO:0000313" key="4">
    <source>
        <dbReference type="WBParaSite" id="SMUV_0000861301-mRNA-1"/>
    </source>
</evidence>
<evidence type="ECO:0000259" key="2">
    <source>
        <dbReference type="Pfam" id="PF02520"/>
    </source>
</evidence>
<keyword evidence="1" id="KW-0732">Signal</keyword>
<feature type="signal peptide" evidence="1">
    <location>
        <begin position="1"/>
        <end position="20"/>
    </location>
</feature>
<keyword evidence="3" id="KW-1185">Reference proteome</keyword>
<name>A0A0N5AUS1_9BILA</name>